<comment type="caution">
    <text evidence="2">The sequence shown here is derived from an EMBL/GenBank/DDBJ whole genome shotgun (WGS) entry which is preliminary data.</text>
</comment>
<dbReference type="AlphaFoldDB" id="V9FBL8"/>
<dbReference type="HOGENOM" id="CLU_2270847_0_0_1"/>
<keyword evidence="3" id="KW-1185">Reference proteome</keyword>
<feature type="non-terminal residue" evidence="2">
    <location>
        <position position="1"/>
    </location>
</feature>
<feature type="region of interest" description="Disordered" evidence="1">
    <location>
        <begin position="21"/>
        <end position="72"/>
    </location>
</feature>
<gene>
    <name evidence="2" type="ORF">F443_07201</name>
</gene>
<evidence type="ECO:0000313" key="2">
    <source>
        <dbReference type="EMBL" id="ETI48835.1"/>
    </source>
</evidence>
<organism evidence="2 3">
    <name type="scientific">Phytophthora nicotianae P1569</name>
    <dbReference type="NCBI Taxonomy" id="1317065"/>
    <lineage>
        <taxon>Eukaryota</taxon>
        <taxon>Sar</taxon>
        <taxon>Stramenopiles</taxon>
        <taxon>Oomycota</taxon>
        <taxon>Peronosporomycetes</taxon>
        <taxon>Peronosporales</taxon>
        <taxon>Peronosporaceae</taxon>
        <taxon>Phytophthora</taxon>
    </lineage>
</organism>
<reference evidence="2 3" key="1">
    <citation type="submission" date="2013-11" db="EMBL/GenBank/DDBJ databases">
        <title>The Genome Sequence of Phytophthora parasitica P1569.</title>
        <authorList>
            <consortium name="The Broad Institute Genomics Platform"/>
            <person name="Russ C."/>
            <person name="Tyler B."/>
            <person name="Panabieres F."/>
            <person name="Shan W."/>
            <person name="Tripathy S."/>
            <person name="Grunwald N."/>
            <person name="Machado M."/>
            <person name="Johnson C.S."/>
            <person name="Arredondo F."/>
            <person name="Hong C."/>
            <person name="Coffey M."/>
            <person name="Young S.K."/>
            <person name="Zeng Q."/>
            <person name="Gargeya S."/>
            <person name="Fitzgerald M."/>
            <person name="Abouelleil A."/>
            <person name="Alvarado L."/>
            <person name="Chapman S.B."/>
            <person name="Gainer-Dewar J."/>
            <person name="Goldberg J."/>
            <person name="Griggs A."/>
            <person name="Gujja S."/>
            <person name="Hansen M."/>
            <person name="Howarth C."/>
            <person name="Imamovic A."/>
            <person name="Ireland A."/>
            <person name="Larimer J."/>
            <person name="McCowan C."/>
            <person name="Murphy C."/>
            <person name="Pearson M."/>
            <person name="Poon T.W."/>
            <person name="Priest M."/>
            <person name="Roberts A."/>
            <person name="Saif S."/>
            <person name="Shea T."/>
            <person name="Sykes S."/>
            <person name="Wortman J."/>
            <person name="Nusbaum C."/>
            <person name="Birren B."/>
        </authorList>
    </citation>
    <scope>NUCLEOTIDE SEQUENCE [LARGE SCALE GENOMIC DNA]</scope>
    <source>
        <strain evidence="2 3">P1569</strain>
    </source>
</reference>
<evidence type="ECO:0000256" key="1">
    <source>
        <dbReference type="SAM" id="MobiDB-lite"/>
    </source>
</evidence>
<name>V9FBL8_PHYNI</name>
<dbReference type="Proteomes" id="UP000018721">
    <property type="component" value="Unassembled WGS sequence"/>
</dbReference>
<evidence type="ECO:0000313" key="3">
    <source>
        <dbReference type="Proteomes" id="UP000018721"/>
    </source>
</evidence>
<accession>V9FBL8</accession>
<protein>
    <submittedName>
        <fullName evidence="2">Uncharacterized protein</fullName>
    </submittedName>
</protein>
<sequence>SIEELAREYVVLRKSIISGDAEAPLRPPMRFPRRATLPDTGDTDSSSSDDDDDCAPGGGSSDADSELSDEDLGIVYDTSLTTRLKTMKKNQMPPRLLVILNTT</sequence>
<dbReference type="EMBL" id="ANIZ01001197">
    <property type="protein sequence ID" value="ETI48835.1"/>
    <property type="molecule type" value="Genomic_DNA"/>
</dbReference>
<dbReference type="OrthoDB" id="120462at2759"/>
<feature type="compositionally biased region" description="Acidic residues" evidence="1">
    <location>
        <begin position="63"/>
        <end position="72"/>
    </location>
</feature>
<feature type="non-terminal residue" evidence="2">
    <location>
        <position position="103"/>
    </location>
</feature>
<proteinExistence type="predicted"/>